<keyword evidence="1" id="KW-0732">Signal</keyword>
<organism evidence="2 3">
    <name type="scientific">Virgibacillus sediminis</name>
    <dbReference type="NCBI Taxonomy" id="202260"/>
    <lineage>
        <taxon>Bacteria</taxon>
        <taxon>Bacillati</taxon>
        <taxon>Bacillota</taxon>
        <taxon>Bacilli</taxon>
        <taxon>Bacillales</taxon>
        <taxon>Bacillaceae</taxon>
        <taxon>Virgibacillus</taxon>
    </lineage>
</organism>
<accession>A0ABV7AA67</accession>
<dbReference type="EMBL" id="JBHRRZ010000040">
    <property type="protein sequence ID" value="MFC2950017.1"/>
    <property type="molecule type" value="Genomic_DNA"/>
</dbReference>
<proteinExistence type="predicted"/>
<evidence type="ECO:0000313" key="3">
    <source>
        <dbReference type="Proteomes" id="UP001595387"/>
    </source>
</evidence>
<reference evidence="3" key="1">
    <citation type="journal article" date="2019" name="Int. J. Syst. Evol. Microbiol.">
        <title>The Global Catalogue of Microorganisms (GCM) 10K type strain sequencing project: providing services to taxonomists for standard genome sequencing and annotation.</title>
        <authorList>
            <consortium name="The Broad Institute Genomics Platform"/>
            <consortium name="The Broad Institute Genome Sequencing Center for Infectious Disease"/>
            <person name="Wu L."/>
            <person name="Ma J."/>
        </authorList>
    </citation>
    <scope>NUCLEOTIDE SEQUENCE [LARGE SCALE GENOMIC DNA]</scope>
    <source>
        <strain evidence="3">KCTC 13193</strain>
    </source>
</reference>
<name>A0ABV7AA67_9BACI</name>
<dbReference type="PROSITE" id="PS51257">
    <property type="entry name" value="PROKAR_LIPOPROTEIN"/>
    <property type="match status" value="1"/>
</dbReference>
<evidence type="ECO:0008006" key="4">
    <source>
        <dbReference type="Google" id="ProtNLM"/>
    </source>
</evidence>
<evidence type="ECO:0000256" key="1">
    <source>
        <dbReference type="SAM" id="SignalP"/>
    </source>
</evidence>
<dbReference type="Proteomes" id="UP001595387">
    <property type="component" value="Unassembled WGS sequence"/>
</dbReference>
<gene>
    <name evidence="2" type="ORF">ACFODW_16980</name>
</gene>
<feature type="chain" id="PRO_5047538592" description="Lipoprotein" evidence="1">
    <location>
        <begin position="18"/>
        <end position="137"/>
    </location>
</feature>
<evidence type="ECO:0000313" key="2">
    <source>
        <dbReference type="EMBL" id="MFC2950017.1"/>
    </source>
</evidence>
<comment type="caution">
    <text evidence="2">The sequence shown here is derived from an EMBL/GenBank/DDBJ whole genome shotgun (WGS) entry which is preliminary data.</text>
</comment>
<dbReference type="RefSeq" id="WP_390307994.1">
    <property type="nucleotide sequence ID" value="NZ_JBHRRZ010000040.1"/>
</dbReference>
<sequence>MKKIMSIIFLFAIMLLAACSGQEEGVLTRVDVQKVDKEGNYEEVVMITDKKSIELLKKAFEDIKWSPNTKVNMARKADVKATLFFEFDENMPERLVEYEIWFNESAGTAEIVSNNDDEGYGELNTDNTKILRKNLLK</sequence>
<feature type="signal peptide" evidence="1">
    <location>
        <begin position="1"/>
        <end position="17"/>
    </location>
</feature>
<keyword evidence="3" id="KW-1185">Reference proteome</keyword>
<protein>
    <recommendedName>
        <fullName evidence="4">Lipoprotein</fullName>
    </recommendedName>
</protein>